<name>A0AAJ7EER5_PAPXU</name>
<dbReference type="AlphaFoldDB" id="A0AAJ7EER5"/>
<feature type="signal peptide" evidence="1">
    <location>
        <begin position="1"/>
        <end position="19"/>
    </location>
</feature>
<accession>A0AAJ7EER5</accession>
<keyword evidence="1" id="KW-0732">Signal</keyword>
<proteinExistence type="predicted"/>
<dbReference type="Proteomes" id="UP000694872">
    <property type="component" value="Unplaced"/>
</dbReference>
<sequence length="711" mass="81720">MITSFLITSHICLLILTMALFMKQDFNPPMLSRKWIAIKLRPNMLLYSRDNIIYILESGLLFREDCAEVEQETPVVMRQAGGWLTTGEQVTAAALVAACMIVCPPRNLQRSTLLRTATYLLLPVCVRWAHRRQCRGRLPALLSLMRDYLALARRAAALCREYTALHAKLESLSSIIESTHIMLCRQQSSLSVLLARASSAVLGNAPWLRDDLAWDAVTNQDTDNLLKIHHAFLVVQSTLLRHIALAHFIPPTHARKMCKNHNELIYWIHTTLIEYLIDEFRENYSSLERMYRLLKNYGVKDEPKTGRVVKDSWMYSDVHADIARASLELKLALTKCNSVDMFLDACAMNKQELNVVLLNKDIDDLIDNLTKCLATTQNSQIRLKKLHRKLDDDNLKVDSTVINDEEEKILKIEDKEPETKDEVFYFVKTEDDSVTQTAEDVTTGPGKKEKEASKFVLNELKRKLVKREDVMRERERQALAKTMPELKVVPEFPRQIKLEEVLDRKGFISKILRKQKKKTKLKPINKQHLLIKRNKKSCGVFNKKYILKNKFYMTEKDIPGYIYIANANLKLKSKIITFTACKQFIIIMRWCRKSKPIKHKEHHIGEPTNNNSPVNFKVSKKDLELSSSESECDFDQIERGDILKDIRRHRVKKNATIDTADESLQPIEYSLGTGLAMASVLQINSFANRPNMAEEEFIGDGEVSDDSGNDD</sequence>
<dbReference type="RefSeq" id="XP_013174461.1">
    <property type="nucleotide sequence ID" value="XM_013319007.1"/>
</dbReference>
<dbReference type="GeneID" id="106122876"/>
<reference evidence="2" key="1">
    <citation type="submission" date="2025-08" db="UniProtKB">
        <authorList>
            <consortium name="RefSeq"/>
        </authorList>
    </citation>
    <scope>IDENTIFICATION</scope>
</reference>
<gene>
    <name evidence="2" type="primary">LOC106122876</name>
</gene>
<protein>
    <submittedName>
        <fullName evidence="2">Uncharacterized protein LOC106122876 isoform X1</fullName>
    </submittedName>
</protein>
<evidence type="ECO:0000256" key="1">
    <source>
        <dbReference type="SAM" id="SignalP"/>
    </source>
</evidence>
<organism evidence="2">
    <name type="scientific">Papilio xuthus</name>
    <name type="common">Asian swallowtail butterfly</name>
    <dbReference type="NCBI Taxonomy" id="66420"/>
    <lineage>
        <taxon>Eukaryota</taxon>
        <taxon>Metazoa</taxon>
        <taxon>Ecdysozoa</taxon>
        <taxon>Arthropoda</taxon>
        <taxon>Hexapoda</taxon>
        <taxon>Insecta</taxon>
        <taxon>Pterygota</taxon>
        <taxon>Neoptera</taxon>
        <taxon>Endopterygota</taxon>
        <taxon>Lepidoptera</taxon>
        <taxon>Glossata</taxon>
        <taxon>Ditrysia</taxon>
        <taxon>Papilionoidea</taxon>
        <taxon>Papilionidae</taxon>
        <taxon>Papilioninae</taxon>
        <taxon>Papilio</taxon>
    </lineage>
</organism>
<feature type="chain" id="PRO_5042584670" evidence="1">
    <location>
        <begin position="20"/>
        <end position="711"/>
    </location>
</feature>
<dbReference type="KEGG" id="pxu:106122876"/>
<evidence type="ECO:0000313" key="2">
    <source>
        <dbReference type="RefSeq" id="XP_013174461.1"/>
    </source>
</evidence>